<evidence type="ECO:0000256" key="1">
    <source>
        <dbReference type="ARBA" id="ARBA00009067"/>
    </source>
</evidence>
<dbReference type="PANTHER" id="PTHR36435:SF1">
    <property type="entry name" value="CAAX AMINO TERMINAL PROTEASE FAMILY PROTEIN"/>
    <property type="match status" value="1"/>
</dbReference>
<dbReference type="EMBL" id="LBKL01000103">
    <property type="protein sequence ID" value="KLL35015.1"/>
    <property type="molecule type" value="Genomic_DNA"/>
</dbReference>
<feature type="transmembrane region" description="Helical" evidence="2">
    <location>
        <begin position="118"/>
        <end position="136"/>
    </location>
</feature>
<evidence type="ECO:0000313" key="9">
    <source>
        <dbReference type="Proteomes" id="UP000250200"/>
    </source>
</evidence>
<evidence type="ECO:0000313" key="6">
    <source>
        <dbReference type="EMBL" id="SUN13524.1"/>
    </source>
</evidence>
<dbReference type="EMBL" id="UHEW01000004">
    <property type="protein sequence ID" value="SUN25648.1"/>
    <property type="molecule type" value="Genomic_DNA"/>
</dbReference>
<dbReference type="AlphaFoldDB" id="A0A076Z4R0"/>
<dbReference type="Proteomes" id="UP000254076">
    <property type="component" value="Unassembled WGS sequence"/>
</dbReference>
<dbReference type="GO" id="GO:0004175">
    <property type="term" value="F:endopeptidase activity"/>
    <property type="evidence" value="ECO:0007669"/>
    <property type="project" value="UniProtKB-ARBA"/>
</dbReference>
<evidence type="ECO:0000313" key="5">
    <source>
        <dbReference type="EMBL" id="SQA17919.1"/>
    </source>
</evidence>
<dbReference type="GO" id="GO:0006508">
    <property type="term" value="P:proteolysis"/>
    <property type="evidence" value="ECO:0007669"/>
    <property type="project" value="UniProtKB-KW"/>
</dbReference>
<feature type="transmembrane region" description="Helical" evidence="2">
    <location>
        <begin position="198"/>
        <end position="219"/>
    </location>
</feature>
<evidence type="ECO:0000313" key="10">
    <source>
        <dbReference type="Proteomes" id="UP000254076"/>
    </source>
</evidence>
<keyword evidence="4" id="KW-0378">Hydrolase</keyword>
<evidence type="ECO:0000313" key="4">
    <source>
        <dbReference type="EMBL" id="KLL35015.1"/>
    </source>
</evidence>
<comment type="similarity">
    <text evidence="1">Belongs to the UPF0177 family.</text>
</comment>
<evidence type="ECO:0000313" key="11">
    <source>
        <dbReference type="Proteomes" id="UP000255140"/>
    </source>
</evidence>
<dbReference type="MEROPS" id="G05.007"/>
<organism evidence="4 8">
    <name type="scientific">Streptococcus agalactiae</name>
    <dbReference type="NCBI Taxonomy" id="1311"/>
    <lineage>
        <taxon>Bacteria</taxon>
        <taxon>Bacillati</taxon>
        <taxon>Bacillota</taxon>
        <taxon>Bacilli</taxon>
        <taxon>Lactobacillales</taxon>
        <taxon>Streptococcaceae</taxon>
        <taxon>Streptococcus</taxon>
    </lineage>
</organism>
<dbReference type="GO" id="GO:0080120">
    <property type="term" value="P:CAAX-box protein maturation"/>
    <property type="evidence" value="ECO:0007669"/>
    <property type="project" value="UniProtKB-ARBA"/>
</dbReference>
<keyword evidence="2" id="KW-0812">Transmembrane</keyword>
<dbReference type="InterPro" id="IPR003675">
    <property type="entry name" value="Rce1/LyrA-like_dom"/>
</dbReference>
<sequence length="221" mass="25131">MSFIIKKGKILALLIAFLVINQLVPILAVWLLKNHYQTPFTSILLIGLELLIIALFLYYAKVKQIIRWKVLLTRKALVTILLGWLSLRVPQIIGYLIMTMQGVKDTANQTVIMELTKQLPLALMLIFAIIGAPIMEEIIFRYIIPKELFAKHQKWGFVIGTLAFALIHSPSDIGSFIIYAGMGAILSFVYYKTEHLEYSIMVHFINNALAYSVLISTMMNN</sequence>
<gene>
    <name evidence="5" type="ORF">NCTC8181_00898</name>
    <name evidence="6" type="ORF">NCTC8185_00725</name>
    <name evidence="7" type="ORF">NCTC9828_00058</name>
    <name evidence="4" type="ORF">WA04_11890</name>
</gene>
<dbReference type="RefSeq" id="WP_000008108.1">
    <property type="nucleotide sequence ID" value="NZ_CAACXY010000016.1"/>
</dbReference>
<reference evidence="4 8" key="1">
    <citation type="journal article" date="2015" name="PLoS ONE">
        <title>Genomic analysis reveals the molecular basis for capsule loss in the group B streptococcus population.</title>
        <authorList>
            <consortium name="DEVANI Consortium"/>
            <person name="Rosini R."/>
            <person name="Campisi E."/>
            <person name="De Chiara M."/>
            <person name="Tettelin H."/>
            <person name="Rinaudo D."/>
            <person name="Toniolo C."/>
            <person name="Metruccio M."/>
            <person name="Guidotti S."/>
            <person name="Sorensen U.B."/>
            <person name="Kilian M."/>
            <person name="Ramirez M."/>
            <person name="Janulczyk R."/>
            <person name="Donati C."/>
            <person name="Grandi G."/>
            <person name="Margarit I."/>
        </authorList>
    </citation>
    <scope>NUCLEOTIDE SEQUENCE [LARGE SCALE GENOMIC DNA]</scope>
    <source>
        <strain evidence="4 8">DK-B-USS-215</strain>
    </source>
</reference>
<keyword evidence="2" id="KW-1133">Transmembrane helix</keyword>
<evidence type="ECO:0000259" key="3">
    <source>
        <dbReference type="Pfam" id="PF02517"/>
    </source>
</evidence>
<dbReference type="EMBL" id="UAVB01000001">
    <property type="protein sequence ID" value="SQA17919.1"/>
    <property type="molecule type" value="Genomic_DNA"/>
</dbReference>
<proteinExistence type="inferred from homology"/>
<reference evidence="9 10" key="2">
    <citation type="submission" date="2018-06" db="EMBL/GenBank/DDBJ databases">
        <authorList>
            <consortium name="Pathogen Informatics"/>
            <person name="Doyle S."/>
        </authorList>
    </citation>
    <scope>NUCLEOTIDE SEQUENCE [LARGE SCALE GENOMIC DNA]</scope>
    <source>
        <strain evidence="5 9">NCTC8181</strain>
        <strain evidence="6 10">NCTC8185</strain>
        <strain evidence="7 11">NCTC9828</strain>
    </source>
</reference>
<dbReference type="Proteomes" id="UP000035346">
    <property type="component" value="Unassembled WGS sequence"/>
</dbReference>
<dbReference type="Proteomes" id="UP000255140">
    <property type="component" value="Unassembled WGS sequence"/>
</dbReference>
<evidence type="ECO:0000313" key="7">
    <source>
        <dbReference type="EMBL" id="SUN25648.1"/>
    </source>
</evidence>
<dbReference type="PANTHER" id="PTHR36435">
    <property type="entry name" value="SLR1288 PROTEIN"/>
    <property type="match status" value="1"/>
</dbReference>
<evidence type="ECO:0000313" key="8">
    <source>
        <dbReference type="Proteomes" id="UP000035346"/>
    </source>
</evidence>
<evidence type="ECO:0000256" key="2">
    <source>
        <dbReference type="SAM" id="Phobius"/>
    </source>
</evidence>
<feature type="domain" description="CAAX prenyl protease 2/Lysostaphin resistance protein A-like" evidence="3">
    <location>
        <begin position="121"/>
        <end position="209"/>
    </location>
</feature>
<dbReference type="Pfam" id="PF02517">
    <property type="entry name" value="Rce1-like"/>
    <property type="match status" value="1"/>
</dbReference>
<name>A0A076Z4R0_STRAG</name>
<feature type="transmembrane region" description="Helical" evidence="2">
    <location>
        <begin position="12"/>
        <end position="32"/>
    </location>
</feature>
<dbReference type="Proteomes" id="UP000250200">
    <property type="component" value="Unassembled WGS sequence"/>
</dbReference>
<dbReference type="EMBL" id="UHEQ01000004">
    <property type="protein sequence ID" value="SUN13524.1"/>
    <property type="molecule type" value="Genomic_DNA"/>
</dbReference>
<keyword evidence="2" id="KW-0472">Membrane</keyword>
<protein>
    <submittedName>
        <fullName evidence="4">CAAX protease</fullName>
    </submittedName>
    <submittedName>
        <fullName evidence="5">Membrane-bound protease, CAAX family</fullName>
    </submittedName>
</protein>
<feature type="transmembrane region" description="Helical" evidence="2">
    <location>
        <begin position="38"/>
        <end position="60"/>
    </location>
</feature>
<accession>A0A076Z4R0</accession>
<feature type="transmembrane region" description="Helical" evidence="2">
    <location>
        <begin position="148"/>
        <end position="167"/>
    </location>
</feature>
<comment type="caution">
    <text evidence="4">The sequence shown here is derived from an EMBL/GenBank/DDBJ whole genome shotgun (WGS) entry which is preliminary data.</text>
</comment>
<feature type="transmembrane region" description="Helical" evidence="2">
    <location>
        <begin position="76"/>
        <end position="98"/>
    </location>
</feature>
<dbReference type="InterPro" id="IPR052710">
    <property type="entry name" value="CAAX_protease"/>
</dbReference>
<keyword evidence="4" id="KW-0645">Protease</keyword>